<evidence type="ECO:0000313" key="2">
    <source>
        <dbReference type="Proteomes" id="UP000887565"/>
    </source>
</evidence>
<dbReference type="AlphaFoldDB" id="A0A915IUK8"/>
<protein>
    <submittedName>
        <fullName evidence="3">Uncharacterized protein</fullName>
    </submittedName>
</protein>
<evidence type="ECO:0000313" key="3">
    <source>
        <dbReference type="WBParaSite" id="nRc.2.0.1.t17879-RA"/>
    </source>
</evidence>
<feature type="compositionally biased region" description="Basic and acidic residues" evidence="1">
    <location>
        <begin position="50"/>
        <end position="62"/>
    </location>
</feature>
<proteinExistence type="predicted"/>
<evidence type="ECO:0000256" key="1">
    <source>
        <dbReference type="SAM" id="MobiDB-lite"/>
    </source>
</evidence>
<sequence length="62" mass="7081">NIEQILKYLNIVKSRINCHPAFLVLEETAVALVAHDLHQKEVEAGPNYSEENKRPLDHNKSC</sequence>
<reference evidence="3" key="1">
    <citation type="submission" date="2022-11" db="UniProtKB">
        <authorList>
            <consortium name="WormBaseParasite"/>
        </authorList>
    </citation>
    <scope>IDENTIFICATION</scope>
</reference>
<organism evidence="2 3">
    <name type="scientific">Romanomermis culicivorax</name>
    <name type="common">Nematode worm</name>
    <dbReference type="NCBI Taxonomy" id="13658"/>
    <lineage>
        <taxon>Eukaryota</taxon>
        <taxon>Metazoa</taxon>
        <taxon>Ecdysozoa</taxon>
        <taxon>Nematoda</taxon>
        <taxon>Enoplea</taxon>
        <taxon>Dorylaimia</taxon>
        <taxon>Mermithida</taxon>
        <taxon>Mermithoidea</taxon>
        <taxon>Mermithidae</taxon>
        <taxon>Romanomermis</taxon>
    </lineage>
</organism>
<name>A0A915IUK8_ROMCU</name>
<dbReference type="WBParaSite" id="nRc.2.0.1.t17879-RA">
    <property type="protein sequence ID" value="nRc.2.0.1.t17879-RA"/>
    <property type="gene ID" value="nRc.2.0.1.g17879"/>
</dbReference>
<feature type="region of interest" description="Disordered" evidence="1">
    <location>
        <begin position="42"/>
        <end position="62"/>
    </location>
</feature>
<dbReference type="Proteomes" id="UP000887565">
    <property type="component" value="Unplaced"/>
</dbReference>
<keyword evidence="2" id="KW-1185">Reference proteome</keyword>
<accession>A0A915IUK8</accession>